<accession>A0A1T5G6N1</accession>
<keyword evidence="1" id="KW-0732">Signal</keyword>
<gene>
    <name evidence="2" type="ORF">SAMN05660293_03727</name>
</gene>
<evidence type="ECO:0000256" key="1">
    <source>
        <dbReference type="SAM" id="SignalP"/>
    </source>
</evidence>
<evidence type="ECO:0000313" key="2">
    <source>
        <dbReference type="EMBL" id="SKC03984.1"/>
    </source>
</evidence>
<evidence type="ECO:0000313" key="3">
    <source>
        <dbReference type="Proteomes" id="UP000190897"/>
    </source>
</evidence>
<feature type="chain" id="PRO_5010555809" evidence="1">
    <location>
        <begin position="20"/>
        <end position="414"/>
    </location>
</feature>
<proteinExistence type="predicted"/>
<keyword evidence="3" id="KW-1185">Reference proteome</keyword>
<dbReference type="EMBL" id="FUZA01000005">
    <property type="protein sequence ID" value="SKC03984.1"/>
    <property type="molecule type" value="Genomic_DNA"/>
</dbReference>
<dbReference type="AlphaFoldDB" id="A0A1T5G6N1"/>
<name>A0A1T5G6N1_9BACT</name>
<dbReference type="RefSeq" id="WP_082216248.1">
    <property type="nucleotide sequence ID" value="NZ_FUZA01000005.1"/>
</dbReference>
<organism evidence="2 3">
    <name type="scientific">Dyadobacter psychrophilus</name>
    <dbReference type="NCBI Taxonomy" id="651661"/>
    <lineage>
        <taxon>Bacteria</taxon>
        <taxon>Pseudomonadati</taxon>
        <taxon>Bacteroidota</taxon>
        <taxon>Cytophagia</taxon>
        <taxon>Cytophagales</taxon>
        <taxon>Spirosomataceae</taxon>
        <taxon>Dyadobacter</taxon>
    </lineage>
</organism>
<feature type="signal peptide" evidence="1">
    <location>
        <begin position="1"/>
        <end position="19"/>
    </location>
</feature>
<protein>
    <submittedName>
        <fullName evidence="2">Uncharacterized protein</fullName>
    </submittedName>
</protein>
<sequence length="414" mass="47102">MKKALTLLLFLLLIQRAFAQDSIPVSFHQETDTLVKQRFIDRYENVFMTKVPTRQMFKIAAVGSEIQGTGFNFGYEYKLLPSLSVEASVYTQLSPFNSGLAQELQHLNLKSVSIWGNAKARWYYNMNRRIEKGLNANNFSGSYFGLSFEQRLYDEHYSNTTRLGLLYGFQSRFLNRGYIDFSVGLFQKRSTGSSFSEGNPAFFKVKNFVLSTQANIGIAFGDWKKTATNPICDVIMCDESIKGQLKIEMPYIAIGFRDQVVRAGLSYERQFGQSPLSIQGGTDMYFANQNVNGALNSRYFSIGAALELRYYFLQRFLMRSGKGGNNLSGPYLGLRGGYEIFSAKISNHYSPEYNNSLTYKAVRTELHLGYQQRLFKTMYINGSINYGKQFLHGYHYTGASKPFLSSKMAIGFTF</sequence>
<reference evidence="3" key="1">
    <citation type="submission" date="2017-02" db="EMBL/GenBank/DDBJ databases">
        <authorList>
            <person name="Varghese N."/>
            <person name="Submissions S."/>
        </authorList>
    </citation>
    <scope>NUCLEOTIDE SEQUENCE [LARGE SCALE GENOMIC DNA]</scope>
    <source>
        <strain evidence="3">DSM 22270</strain>
    </source>
</reference>
<dbReference type="Proteomes" id="UP000190897">
    <property type="component" value="Unassembled WGS sequence"/>
</dbReference>
<dbReference type="STRING" id="651661.SAMN05660293_03727"/>
<dbReference type="OrthoDB" id="912723at2"/>